<dbReference type="PROSITE" id="PS00690">
    <property type="entry name" value="DEAH_ATP_HELICASE"/>
    <property type="match status" value="1"/>
</dbReference>
<dbReference type="PANTHER" id="PTHR13710">
    <property type="entry name" value="DNA HELICASE RECQ FAMILY MEMBER"/>
    <property type="match status" value="1"/>
</dbReference>
<dbReference type="PROSITE" id="PS50206">
    <property type="entry name" value="RHODANESE_3"/>
    <property type="match status" value="1"/>
</dbReference>
<dbReference type="Pfam" id="PF16124">
    <property type="entry name" value="RecQ_Zn_bind"/>
    <property type="match status" value="1"/>
</dbReference>
<dbReference type="SMART" id="SM00487">
    <property type="entry name" value="DEXDc"/>
    <property type="match status" value="1"/>
</dbReference>
<dbReference type="SMART" id="SM00490">
    <property type="entry name" value="HELICc"/>
    <property type="match status" value="1"/>
</dbReference>
<proteinExistence type="predicted"/>
<dbReference type="InterPro" id="IPR014001">
    <property type="entry name" value="Helicase_ATP-bd"/>
</dbReference>
<dbReference type="InterPro" id="IPR004589">
    <property type="entry name" value="DNA_helicase_ATP-dep_RecQ"/>
</dbReference>
<keyword evidence="2" id="KW-0378">Hydrolase</keyword>
<comment type="caution">
    <text evidence="11">The sequence shown here is derived from an EMBL/GenBank/DDBJ whole genome shotgun (WGS) entry which is preliminary data.</text>
</comment>
<reference evidence="11" key="1">
    <citation type="submission" date="2020-12" db="EMBL/GenBank/DDBJ databases">
        <title>PHA producing bacteria isolated from mangrove.</title>
        <authorList>
            <person name="Zheng W."/>
            <person name="Yu S."/>
            <person name="Huang Y."/>
        </authorList>
    </citation>
    <scope>NUCLEOTIDE SEQUENCE</scope>
    <source>
        <strain evidence="11">GN22-4</strain>
    </source>
</reference>
<dbReference type="FunFam" id="3.40.50.300:FF:001363">
    <property type="entry name" value="ATP-dependent DNA helicase RecQ"/>
    <property type="match status" value="1"/>
</dbReference>
<name>A0A8I1MC72_9BACI</name>
<evidence type="ECO:0000256" key="5">
    <source>
        <dbReference type="ARBA" id="ARBA00023125"/>
    </source>
</evidence>
<evidence type="ECO:0000256" key="6">
    <source>
        <dbReference type="ARBA" id="ARBA00044535"/>
    </source>
</evidence>
<dbReference type="GO" id="GO:0043590">
    <property type="term" value="C:bacterial nucleoid"/>
    <property type="evidence" value="ECO:0007669"/>
    <property type="project" value="TreeGrafter"/>
</dbReference>
<sequence length="505" mass="58007">MQLEQVLQKEFGFSTFRNGQKEIITDLLNNNHVLAVLPTGTGKSLCYQLPGYFLKRPILIVSPLLSLMEDQVQQLKAKGEKRVIALNSFLREDEKRQALRSLNSYRFIYASPEILQNPYVVQALKQANIGMFVVDEAHCISQWGHDFRLDYLNLGMVWENLGKPTCLALTGTATSEVLSDIKTYLHLDQVNEHLYSMNRSNIAISVEHVHGLEEKKKKLLEYVTKIQKPGIIYCSSRALTESLTHYLKENGVEKVQYYHGGMEANDRMLIQRQFLENQLDFICCTSAFGMGVNKSNVRFVLHFQTPTQLESYVQEIGRGGRDGLPSLAILLYSEEDDVSAQALLDLELPSPDTLLYCLSQIRSSSSPVGVREVEAHFLFTIGVYETHWRFIRHYLENIGAIHDGIIYPEQVTESLYGELVEIVNKRLNAKQKKYHAMKGFIHTKECRRKALMRYFEEEGISERHNCCDLCSIDLDEFKQSEHERTESTFLGWQAELARLLKQDVH</sequence>
<keyword evidence="5" id="KW-0238">DNA-binding</keyword>
<dbReference type="EMBL" id="JAEMWV010000001">
    <property type="protein sequence ID" value="MBN8250257.1"/>
    <property type="molecule type" value="Genomic_DNA"/>
</dbReference>
<dbReference type="GO" id="GO:0043138">
    <property type="term" value="F:3'-5' DNA helicase activity"/>
    <property type="evidence" value="ECO:0007669"/>
    <property type="project" value="TreeGrafter"/>
</dbReference>
<evidence type="ECO:0000259" key="10">
    <source>
        <dbReference type="PROSITE" id="PS51194"/>
    </source>
</evidence>
<dbReference type="GO" id="GO:0006281">
    <property type="term" value="P:DNA repair"/>
    <property type="evidence" value="ECO:0007669"/>
    <property type="project" value="TreeGrafter"/>
</dbReference>
<dbReference type="NCBIfam" id="TIGR00614">
    <property type="entry name" value="recQ_fam"/>
    <property type="match status" value="1"/>
</dbReference>
<dbReference type="RefSeq" id="WP_206782091.1">
    <property type="nucleotide sequence ID" value="NZ_CM125968.1"/>
</dbReference>
<dbReference type="InterPro" id="IPR001650">
    <property type="entry name" value="Helicase_C-like"/>
</dbReference>
<evidence type="ECO:0000256" key="4">
    <source>
        <dbReference type="ARBA" id="ARBA00022840"/>
    </source>
</evidence>
<dbReference type="Proteomes" id="UP000664578">
    <property type="component" value="Unassembled WGS sequence"/>
</dbReference>
<feature type="domain" description="Rhodanese" evidence="8">
    <location>
        <begin position="228"/>
        <end position="267"/>
    </location>
</feature>
<dbReference type="GO" id="GO:0030894">
    <property type="term" value="C:replisome"/>
    <property type="evidence" value="ECO:0007669"/>
    <property type="project" value="TreeGrafter"/>
</dbReference>
<dbReference type="GO" id="GO:0009378">
    <property type="term" value="F:four-way junction helicase activity"/>
    <property type="evidence" value="ECO:0007669"/>
    <property type="project" value="TreeGrafter"/>
</dbReference>
<dbReference type="Pfam" id="PF00270">
    <property type="entry name" value="DEAD"/>
    <property type="match status" value="1"/>
</dbReference>
<keyword evidence="4" id="KW-0067">ATP-binding</keyword>
<dbReference type="SUPFAM" id="SSF52540">
    <property type="entry name" value="P-loop containing nucleoside triphosphate hydrolases"/>
    <property type="match status" value="1"/>
</dbReference>
<evidence type="ECO:0000256" key="2">
    <source>
        <dbReference type="ARBA" id="ARBA00022801"/>
    </source>
</evidence>
<dbReference type="InterPro" id="IPR001763">
    <property type="entry name" value="Rhodanese-like_dom"/>
</dbReference>
<evidence type="ECO:0000256" key="7">
    <source>
        <dbReference type="ARBA" id="ARBA00044550"/>
    </source>
</evidence>
<evidence type="ECO:0000256" key="1">
    <source>
        <dbReference type="ARBA" id="ARBA00022741"/>
    </source>
</evidence>
<keyword evidence="1" id="KW-0547">Nucleotide-binding</keyword>
<dbReference type="InterPro" id="IPR027417">
    <property type="entry name" value="P-loop_NTPase"/>
</dbReference>
<keyword evidence="3 11" id="KW-0347">Helicase</keyword>
<dbReference type="GO" id="GO:0003677">
    <property type="term" value="F:DNA binding"/>
    <property type="evidence" value="ECO:0007669"/>
    <property type="project" value="UniProtKB-KW"/>
</dbReference>
<organism evidence="11 12">
    <name type="scientific">Priestia flexa</name>
    <dbReference type="NCBI Taxonomy" id="86664"/>
    <lineage>
        <taxon>Bacteria</taxon>
        <taxon>Bacillati</taxon>
        <taxon>Bacillota</taxon>
        <taxon>Bacilli</taxon>
        <taxon>Bacillales</taxon>
        <taxon>Bacillaceae</taxon>
        <taxon>Priestia</taxon>
    </lineage>
</organism>
<gene>
    <name evidence="11" type="ORF">JF537_01530</name>
</gene>
<evidence type="ECO:0000259" key="9">
    <source>
        <dbReference type="PROSITE" id="PS51192"/>
    </source>
</evidence>
<dbReference type="AlphaFoldDB" id="A0A8I1MC72"/>
<dbReference type="Gene3D" id="3.40.50.300">
    <property type="entry name" value="P-loop containing nucleotide triphosphate hydrolases"/>
    <property type="match status" value="2"/>
</dbReference>
<dbReference type="Pfam" id="PF00271">
    <property type="entry name" value="Helicase_C"/>
    <property type="match status" value="1"/>
</dbReference>
<evidence type="ECO:0000313" key="12">
    <source>
        <dbReference type="Proteomes" id="UP000664578"/>
    </source>
</evidence>
<dbReference type="PROSITE" id="PS51194">
    <property type="entry name" value="HELICASE_CTER"/>
    <property type="match status" value="1"/>
</dbReference>
<dbReference type="GO" id="GO:0006310">
    <property type="term" value="P:DNA recombination"/>
    <property type="evidence" value="ECO:0007669"/>
    <property type="project" value="InterPro"/>
</dbReference>
<dbReference type="PANTHER" id="PTHR13710:SF84">
    <property type="entry name" value="ATP-DEPENDENT DNA HELICASE RECS-RELATED"/>
    <property type="match status" value="1"/>
</dbReference>
<dbReference type="InterPro" id="IPR011545">
    <property type="entry name" value="DEAD/DEAH_box_helicase_dom"/>
</dbReference>
<dbReference type="PROSITE" id="PS51192">
    <property type="entry name" value="HELICASE_ATP_BIND_1"/>
    <property type="match status" value="1"/>
</dbReference>
<feature type="domain" description="Helicase ATP-binding" evidence="9">
    <location>
        <begin position="24"/>
        <end position="191"/>
    </location>
</feature>
<dbReference type="InterPro" id="IPR032284">
    <property type="entry name" value="RecQ_Zn-bd"/>
</dbReference>
<evidence type="ECO:0000313" key="11">
    <source>
        <dbReference type="EMBL" id="MBN8250257.1"/>
    </source>
</evidence>
<evidence type="ECO:0000259" key="8">
    <source>
        <dbReference type="PROSITE" id="PS50206"/>
    </source>
</evidence>
<evidence type="ECO:0000256" key="3">
    <source>
        <dbReference type="ARBA" id="ARBA00022806"/>
    </source>
</evidence>
<accession>A0A8I1MC72</accession>
<dbReference type="InterPro" id="IPR002464">
    <property type="entry name" value="DNA/RNA_helicase_DEAH_CS"/>
</dbReference>
<dbReference type="CDD" id="cd17920">
    <property type="entry name" value="DEXHc_RecQ"/>
    <property type="match status" value="1"/>
</dbReference>
<protein>
    <recommendedName>
        <fullName evidence="6">ATP-dependent DNA helicase RecQ</fullName>
    </recommendedName>
    <alternativeName>
        <fullName evidence="7">DNA 3'-5' helicase RecQ</fullName>
    </alternativeName>
</protein>
<dbReference type="GO" id="GO:0005524">
    <property type="term" value="F:ATP binding"/>
    <property type="evidence" value="ECO:0007669"/>
    <property type="project" value="UniProtKB-KW"/>
</dbReference>
<dbReference type="GO" id="GO:0016787">
    <property type="term" value="F:hydrolase activity"/>
    <property type="evidence" value="ECO:0007669"/>
    <property type="project" value="UniProtKB-KW"/>
</dbReference>
<feature type="domain" description="Helicase C-terminal" evidence="10">
    <location>
        <begin position="218"/>
        <end position="374"/>
    </location>
</feature>
<dbReference type="GO" id="GO:0005737">
    <property type="term" value="C:cytoplasm"/>
    <property type="evidence" value="ECO:0007669"/>
    <property type="project" value="TreeGrafter"/>
</dbReference>